<reference evidence="1 2" key="1">
    <citation type="submission" date="2016-10" db="EMBL/GenBank/DDBJ databases">
        <authorList>
            <person name="de Groot N.N."/>
        </authorList>
    </citation>
    <scope>NUCLEOTIDE SEQUENCE [LARGE SCALE GENOMIC DNA]</scope>
    <source>
        <strain evidence="1 2">DSM 21228</strain>
    </source>
</reference>
<evidence type="ECO:0000313" key="1">
    <source>
        <dbReference type="EMBL" id="SEA06445.1"/>
    </source>
</evidence>
<dbReference type="Gene3D" id="1.25.10.10">
    <property type="entry name" value="Leucine-rich Repeat Variant"/>
    <property type="match status" value="1"/>
</dbReference>
<dbReference type="RefSeq" id="WP_093065670.1">
    <property type="nucleotide sequence ID" value="NZ_FNQP01000004.1"/>
</dbReference>
<gene>
    <name evidence="1" type="ORF">SAMN05660964_00815</name>
</gene>
<dbReference type="EMBL" id="FNQP01000004">
    <property type="protein sequence ID" value="SEA06445.1"/>
    <property type="molecule type" value="Genomic_DNA"/>
</dbReference>
<protein>
    <submittedName>
        <fullName evidence="1">HEAT repeat-containing protein</fullName>
    </submittedName>
</protein>
<dbReference type="Proteomes" id="UP000199397">
    <property type="component" value="Unassembled WGS sequence"/>
</dbReference>
<dbReference type="SUPFAM" id="SSF48371">
    <property type="entry name" value="ARM repeat"/>
    <property type="match status" value="1"/>
</dbReference>
<proteinExistence type="predicted"/>
<dbReference type="InterPro" id="IPR016024">
    <property type="entry name" value="ARM-type_fold"/>
</dbReference>
<name>A0A1H3Y3Z7_9GAMM</name>
<sequence length="147" mass="15821">MANNHWRTFPRWMLEEHEIELQFNAQLATGRAAEVTARIQREPATLQVVLALLGNPSTALSTRIGIGVVMEDLAGSALLKSAVATLGELSQHPDVTIRSDACHYLGLSGDARAMPFLQARLHDQAAEVRDVAADALATLTPDSPPSD</sequence>
<dbReference type="InterPro" id="IPR021133">
    <property type="entry name" value="HEAT_type_2"/>
</dbReference>
<dbReference type="Pfam" id="PF13646">
    <property type="entry name" value="HEAT_2"/>
    <property type="match status" value="1"/>
</dbReference>
<keyword evidence="2" id="KW-1185">Reference proteome</keyword>
<accession>A0A1H3Y3Z7</accession>
<evidence type="ECO:0000313" key="2">
    <source>
        <dbReference type="Proteomes" id="UP000199397"/>
    </source>
</evidence>
<dbReference type="InterPro" id="IPR011989">
    <property type="entry name" value="ARM-like"/>
</dbReference>
<dbReference type="OrthoDB" id="8560116at2"/>
<dbReference type="PROSITE" id="PS50077">
    <property type="entry name" value="HEAT_REPEAT"/>
    <property type="match status" value="1"/>
</dbReference>
<dbReference type="AlphaFoldDB" id="A0A1H3Y3Z7"/>
<organism evidence="1 2">
    <name type="scientific">Thiothrix caldifontis</name>
    <dbReference type="NCBI Taxonomy" id="525918"/>
    <lineage>
        <taxon>Bacteria</taxon>
        <taxon>Pseudomonadati</taxon>
        <taxon>Pseudomonadota</taxon>
        <taxon>Gammaproteobacteria</taxon>
        <taxon>Thiotrichales</taxon>
        <taxon>Thiotrichaceae</taxon>
        <taxon>Thiothrix</taxon>
    </lineage>
</organism>
<dbReference type="STRING" id="525918.SAMN05660964_00815"/>